<sequence>MNPRFLLIVAGIALSFMAAIVVVYLDMFGINRIHDQAIWGAFGDYFGGILNPIFALFAFLGVLWSLDLQMKQVRQLALDKKADEILQVVKDIDARLAGLLQTNIGETSGFDIHILHMVAEAGRGAKQKGDSNSYKQFLQISAAPGSLVEAAVREIQHQVSTMCEFLQCYPQQQGGGYTPIIEYYASKTSRLIPMLNDLGGLPEPTRAFFDAKIRSA</sequence>
<keyword evidence="1" id="KW-1133">Transmembrane helix</keyword>
<feature type="transmembrane region" description="Helical" evidence="1">
    <location>
        <begin position="45"/>
        <end position="66"/>
    </location>
</feature>
<evidence type="ECO:0000256" key="1">
    <source>
        <dbReference type="SAM" id="Phobius"/>
    </source>
</evidence>
<feature type="transmembrane region" description="Helical" evidence="1">
    <location>
        <begin position="5"/>
        <end position="25"/>
    </location>
</feature>
<dbReference type="EMBL" id="LR134334">
    <property type="protein sequence ID" value="VEF77729.1"/>
    <property type="molecule type" value="Genomic_DNA"/>
</dbReference>
<proteinExistence type="predicted"/>
<keyword evidence="1" id="KW-0472">Membrane</keyword>
<reference evidence="2 3" key="1">
    <citation type="submission" date="2018-12" db="EMBL/GenBank/DDBJ databases">
        <authorList>
            <consortium name="Pathogen Informatics"/>
        </authorList>
    </citation>
    <scope>NUCLEOTIDE SEQUENCE [LARGE SCALE GENOMIC DNA]</scope>
    <source>
        <strain evidence="2 3">NCTC7357</strain>
    </source>
</reference>
<dbReference type="Proteomes" id="UP000277437">
    <property type="component" value="Chromosome"/>
</dbReference>
<dbReference type="RefSeq" id="WP_124324043.1">
    <property type="nucleotide sequence ID" value="NZ_CP118137.1"/>
</dbReference>
<name>A0AAX3G6G1_9PSED</name>
<evidence type="ECO:0000313" key="2">
    <source>
        <dbReference type="EMBL" id="VEF77729.1"/>
    </source>
</evidence>
<protein>
    <recommendedName>
        <fullName evidence="4">Phage abortive infection protein</fullName>
    </recommendedName>
</protein>
<evidence type="ECO:0000313" key="3">
    <source>
        <dbReference type="Proteomes" id="UP000277437"/>
    </source>
</evidence>
<dbReference type="AlphaFoldDB" id="A0AAX3G6G1"/>
<evidence type="ECO:0008006" key="4">
    <source>
        <dbReference type="Google" id="ProtNLM"/>
    </source>
</evidence>
<gene>
    <name evidence="2" type="ORF">NCTC7357_06137</name>
</gene>
<organism evidence="2 3">
    <name type="scientific">Pseudomonas chlororaphis</name>
    <dbReference type="NCBI Taxonomy" id="587753"/>
    <lineage>
        <taxon>Bacteria</taxon>
        <taxon>Pseudomonadati</taxon>
        <taxon>Pseudomonadota</taxon>
        <taxon>Gammaproteobacteria</taxon>
        <taxon>Pseudomonadales</taxon>
        <taxon>Pseudomonadaceae</taxon>
        <taxon>Pseudomonas</taxon>
    </lineage>
</organism>
<accession>A0AAX3G6G1</accession>
<keyword evidence="1" id="KW-0812">Transmembrane</keyword>